<protein>
    <submittedName>
        <fullName evidence="3">Uncharacterized protein</fullName>
    </submittedName>
</protein>
<feature type="compositionally biased region" description="Polar residues" evidence="1">
    <location>
        <begin position="277"/>
        <end position="290"/>
    </location>
</feature>
<name>A0A9P9IDC9_9HYPO</name>
<feature type="transmembrane region" description="Helical" evidence="2">
    <location>
        <begin position="79"/>
        <end position="101"/>
    </location>
</feature>
<evidence type="ECO:0000313" key="3">
    <source>
        <dbReference type="EMBL" id="KAH7115624.1"/>
    </source>
</evidence>
<evidence type="ECO:0000256" key="2">
    <source>
        <dbReference type="SAM" id="Phobius"/>
    </source>
</evidence>
<accession>A0A9P9IDC9</accession>
<evidence type="ECO:0000313" key="4">
    <source>
        <dbReference type="Proteomes" id="UP000738349"/>
    </source>
</evidence>
<dbReference type="Proteomes" id="UP000738349">
    <property type="component" value="Unassembled WGS sequence"/>
</dbReference>
<feature type="region of interest" description="Disordered" evidence="1">
    <location>
        <begin position="221"/>
        <end position="290"/>
    </location>
</feature>
<reference evidence="3" key="1">
    <citation type="journal article" date="2021" name="Nat. Commun.">
        <title>Genetic determinants of endophytism in the Arabidopsis root mycobiome.</title>
        <authorList>
            <person name="Mesny F."/>
            <person name="Miyauchi S."/>
            <person name="Thiergart T."/>
            <person name="Pickel B."/>
            <person name="Atanasova L."/>
            <person name="Karlsson M."/>
            <person name="Huettel B."/>
            <person name="Barry K.W."/>
            <person name="Haridas S."/>
            <person name="Chen C."/>
            <person name="Bauer D."/>
            <person name="Andreopoulos W."/>
            <person name="Pangilinan J."/>
            <person name="LaButti K."/>
            <person name="Riley R."/>
            <person name="Lipzen A."/>
            <person name="Clum A."/>
            <person name="Drula E."/>
            <person name="Henrissat B."/>
            <person name="Kohler A."/>
            <person name="Grigoriev I.V."/>
            <person name="Martin F.M."/>
            <person name="Hacquard S."/>
        </authorList>
    </citation>
    <scope>NUCLEOTIDE SEQUENCE</scope>
    <source>
        <strain evidence="3">MPI-CAGE-AT-0147</strain>
    </source>
</reference>
<keyword evidence="2" id="KW-0472">Membrane</keyword>
<feature type="transmembrane region" description="Helical" evidence="2">
    <location>
        <begin position="41"/>
        <end position="59"/>
    </location>
</feature>
<feature type="transmembrane region" description="Helical" evidence="2">
    <location>
        <begin position="143"/>
        <end position="164"/>
    </location>
</feature>
<dbReference type="OrthoDB" id="5098353at2759"/>
<sequence length="290" mass="32240">MDHLSRYQIIEAYMMSSLSLFCVCLFVYVKFNHSWSRETYLVCLIVGWAMLELAALILFSLERSQHTQLPEVLAGSIHIILDTMSLWGVAIIQILAIIYAFAVATRKESWLKWVAILECVEVTLIVIFAMVPEVPTPLELAYIAPFTSQAAAIGVILFASRGIPSERVPKRTADHLWLLSFLLMLVSALVLGLSLTGDYERLMFPHWLLYMTISTVGYRLSESSDRSPRPTDGDSELGLNPSRQLSLSHSLRDCPASPTLDGHQSLSSGIALPPPVATTSNDQLSFPNNK</sequence>
<keyword evidence="2" id="KW-0812">Transmembrane</keyword>
<feature type="compositionally biased region" description="Basic and acidic residues" evidence="1">
    <location>
        <begin position="222"/>
        <end position="232"/>
    </location>
</feature>
<evidence type="ECO:0000256" key="1">
    <source>
        <dbReference type="SAM" id="MobiDB-lite"/>
    </source>
</evidence>
<dbReference type="EMBL" id="JAGMUV010000030">
    <property type="protein sequence ID" value="KAH7115624.1"/>
    <property type="molecule type" value="Genomic_DNA"/>
</dbReference>
<keyword evidence="2" id="KW-1133">Transmembrane helix</keyword>
<proteinExistence type="predicted"/>
<feature type="transmembrane region" description="Helical" evidence="2">
    <location>
        <begin position="12"/>
        <end position="29"/>
    </location>
</feature>
<comment type="caution">
    <text evidence="3">The sequence shown here is derived from an EMBL/GenBank/DDBJ whole genome shotgun (WGS) entry which is preliminary data.</text>
</comment>
<keyword evidence="4" id="KW-1185">Reference proteome</keyword>
<feature type="transmembrane region" description="Helical" evidence="2">
    <location>
        <begin position="176"/>
        <end position="196"/>
    </location>
</feature>
<gene>
    <name evidence="3" type="ORF">EDB81DRAFT_919482</name>
</gene>
<dbReference type="AlphaFoldDB" id="A0A9P9IDC9"/>
<organism evidence="3 4">
    <name type="scientific">Dactylonectria macrodidyma</name>
    <dbReference type="NCBI Taxonomy" id="307937"/>
    <lineage>
        <taxon>Eukaryota</taxon>
        <taxon>Fungi</taxon>
        <taxon>Dikarya</taxon>
        <taxon>Ascomycota</taxon>
        <taxon>Pezizomycotina</taxon>
        <taxon>Sordariomycetes</taxon>
        <taxon>Hypocreomycetidae</taxon>
        <taxon>Hypocreales</taxon>
        <taxon>Nectriaceae</taxon>
        <taxon>Dactylonectria</taxon>
    </lineage>
</organism>
<feature type="transmembrane region" description="Helical" evidence="2">
    <location>
        <begin position="113"/>
        <end position="131"/>
    </location>
</feature>